<evidence type="ECO:0000256" key="1">
    <source>
        <dbReference type="SAM" id="Phobius"/>
    </source>
</evidence>
<dbReference type="RefSeq" id="WP_149601768.1">
    <property type="nucleotide sequence ID" value="NZ_VTUU01000016.1"/>
</dbReference>
<feature type="domain" description="DUF3592" evidence="2">
    <location>
        <begin position="40"/>
        <end position="108"/>
    </location>
</feature>
<evidence type="ECO:0000313" key="3">
    <source>
        <dbReference type="EMBL" id="KAA1170549.1"/>
    </source>
</evidence>
<feature type="transmembrane region" description="Helical" evidence="1">
    <location>
        <begin position="7"/>
        <end position="26"/>
    </location>
</feature>
<dbReference type="AlphaFoldDB" id="A0A5B0V942"/>
<organism evidence="3 4">
    <name type="scientific">Marinobacter salinexigens</name>
    <dbReference type="NCBI Taxonomy" id="2919747"/>
    <lineage>
        <taxon>Bacteria</taxon>
        <taxon>Pseudomonadati</taxon>
        <taxon>Pseudomonadota</taxon>
        <taxon>Gammaproteobacteria</taxon>
        <taxon>Pseudomonadales</taxon>
        <taxon>Marinobacteraceae</taxon>
        <taxon>Marinobacter</taxon>
    </lineage>
</organism>
<name>A0A5B0V942_9GAMM</name>
<accession>A0A5B0V942</accession>
<dbReference type="Proteomes" id="UP000323161">
    <property type="component" value="Unassembled WGS sequence"/>
</dbReference>
<dbReference type="EMBL" id="VTUU01000016">
    <property type="protein sequence ID" value="KAA1170549.1"/>
    <property type="molecule type" value="Genomic_DNA"/>
</dbReference>
<sequence length="231" mass="25422">MKVFKALRVIFTLIGVGMLAGAFFAYQHTASFLETATAKQGVVTDLVLSRSSSSNVYYPVVRFEYDQGQMSEFRSSSGTSPASYDRGEVVTVLYTPGDLNSARIDGFFSLWGAGLIVGSIGAVFFLMGAGMFIVPAVTGARAARLRKNGQLVQSRFQGVEKNTGLEMNGQNPFRIVCQWQNPLTSDVHVFRSDNLWFDPSDHIAGDHVPVYINPSNPKRYWVDTSFLPKIA</sequence>
<proteinExistence type="predicted"/>
<comment type="caution">
    <text evidence="3">The sequence shown here is derived from an EMBL/GenBank/DDBJ whole genome shotgun (WGS) entry which is preliminary data.</text>
</comment>
<protein>
    <submittedName>
        <fullName evidence="3">DUF3592 domain-containing protein</fullName>
    </submittedName>
</protein>
<dbReference type="Pfam" id="PF12158">
    <property type="entry name" value="DUF3592"/>
    <property type="match status" value="1"/>
</dbReference>
<evidence type="ECO:0000313" key="4">
    <source>
        <dbReference type="Proteomes" id="UP000323161"/>
    </source>
</evidence>
<keyword evidence="4" id="KW-1185">Reference proteome</keyword>
<gene>
    <name evidence="3" type="ORF">FWJ25_18615</name>
</gene>
<reference evidence="3 4" key="1">
    <citation type="submission" date="2019-08" db="EMBL/GenBank/DDBJ databases">
        <title>Marinobacter ZYF650 sp. nov., a marine bacterium isolated from seawater of the Mariana trench.</title>
        <authorList>
            <person name="Ahmad W."/>
        </authorList>
    </citation>
    <scope>NUCLEOTIDE SEQUENCE [LARGE SCALE GENOMIC DNA]</scope>
    <source>
        <strain evidence="3 4">ZYF650</strain>
    </source>
</reference>
<keyword evidence="1" id="KW-0472">Membrane</keyword>
<keyword evidence="1" id="KW-0812">Transmembrane</keyword>
<keyword evidence="1" id="KW-1133">Transmembrane helix</keyword>
<dbReference type="InterPro" id="IPR021994">
    <property type="entry name" value="DUF3592"/>
</dbReference>
<evidence type="ECO:0000259" key="2">
    <source>
        <dbReference type="Pfam" id="PF12158"/>
    </source>
</evidence>
<feature type="transmembrane region" description="Helical" evidence="1">
    <location>
        <begin position="108"/>
        <end position="137"/>
    </location>
</feature>